<comment type="caution">
    <text evidence="2">The sequence shown here is derived from an EMBL/GenBank/DDBJ whole genome shotgun (WGS) entry which is preliminary data.</text>
</comment>
<evidence type="ECO:0000256" key="1">
    <source>
        <dbReference type="SAM" id="MobiDB-lite"/>
    </source>
</evidence>
<dbReference type="Proteomes" id="UP001476798">
    <property type="component" value="Unassembled WGS sequence"/>
</dbReference>
<evidence type="ECO:0000313" key="3">
    <source>
        <dbReference type="Proteomes" id="UP001476798"/>
    </source>
</evidence>
<feature type="compositionally biased region" description="Low complexity" evidence="1">
    <location>
        <begin position="34"/>
        <end position="52"/>
    </location>
</feature>
<accession>A0ABV0MMA8</accession>
<protein>
    <submittedName>
        <fullName evidence="2">Uncharacterized protein</fullName>
    </submittedName>
</protein>
<organism evidence="2 3">
    <name type="scientific">Goodea atripinnis</name>
    <dbReference type="NCBI Taxonomy" id="208336"/>
    <lineage>
        <taxon>Eukaryota</taxon>
        <taxon>Metazoa</taxon>
        <taxon>Chordata</taxon>
        <taxon>Craniata</taxon>
        <taxon>Vertebrata</taxon>
        <taxon>Euteleostomi</taxon>
        <taxon>Actinopterygii</taxon>
        <taxon>Neopterygii</taxon>
        <taxon>Teleostei</taxon>
        <taxon>Neoteleostei</taxon>
        <taxon>Acanthomorphata</taxon>
        <taxon>Ovalentaria</taxon>
        <taxon>Atherinomorphae</taxon>
        <taxon>Cyprinodontiformes</taxon>
        <taxon>Goodeidae</taxon>
        <taxon>Goodea</taxon>
    </lineage>
</organism>
<reference evidence="2 3" key="1">
    <citation type="submission" date="2021-06" db="EMBL/GenBank/DDBJ databases">
        <authorList>
            <person name="Palmer J.M."/>
        </authorList>
    </citation>
    <scope>NUCLEOTIDE SEQUENCE [LARGE SCALE GENOMIC DNA]</scope>
    <source>
        <strain evidence="2 3">GA_2019</strain>
        <tissue evidence="2">Muscle</tissue>
    </source>
</reference>
<gene>
    <name evidence="2" type="ORF">GOODEAATRI_031687</name>
</gene>
<keyword evidence="3" id="KW-1185">Reference proteome</keyword>
<name>A0ABV0MMA8_9TELE</name>
<dbReference type="EMBL" id="JAHRIO010005520">
    <property type="protein sequence ID" value="MEQ2160250.1"/>
    <property type="molecule type" value="Genomic_DNA"/>
</dbReference>
<evidence type="ECO:0000313" key="2">
    <source>
        <dbReference type="EMBL" id="MEQ2160250.1"/>
    </source>
</evidence>
<feature type="region of interest" description="Disordered" evidence="1">
    <location>
        <begin position="34"/>
        <end position="88"/>
    </location>
</feature>
<proteinExistence type="predicted"/>
<sequence length="103" mass="11579">MAFTRLDQSYNRQKIEFSKTFPCEPTPTPLACCPAGGQRSSRGARRPSGVPPERVGFPSRIPRKEHPIPAATAQGNSREAPRRNRISQKGEQRWLIQILVLLE</sequence>